<dbReference type="PANTHER" id="PTHR35788:SF1">
    <property type="entry name" value="EXPORTED PROTEIN"/>
    <property type="match status" value="1"/>
</dbReference>
<feature type="region of interest" description="Disordered" evidence="1">
    <location>
        <begin position="299"/>
        <end position="351"/>
    </location>
</feature>
<dbReference type="PANTHER" id="PTHR35788">
    <property type="entry name" value="EXPORTED PROTEIN-RELATED"/>
    <property type="match status" value="1"/>
</dbReference>
<feature type="compositionally biased region" description="Basic and acidic residues" evidence="1">
    <location>
        <begin position="311"/>
        <end position="322"/>
    </location>
</feature>
<dbReference type="Pfam" id="PF04294">
    <property type="entry name" value="VanW"/>
    <property type="match status" value="1"/>
</dbReference>
<dbReference type="EMBL" id="JAVDQG010000002">
    <property type="protein sequence ID" value="MDR6224893.1"/>
    <property type="molecule type" value="Genomic_DNA"/>
</dbReference>
<protein>
    <submittedName>
        <fullName evidence="2">Vancomycin resistance protein YoaR</fullName>
    </submittedName>
</protein>
<feature type="compositionally biased region" description="Basic and acidic residues" evidence="1">
    <location>
        <begin position="334"/>
        <end position="351"/>
    </location>
</feature>
<gene>
    <name evidence="2" type="ORF">JOE21_000884</name>
</gene>
<organism evidence="2 3">
    <name type="scientific">Desmospora profundinema</name>
    <dbReference type="NCBI Taxonomy" id="1571184"/>
    <lineage>
        <taxon>Bacteria</taxon>
        <taxon>Bacillati</taxon>
        <taxon>Bacillota</taxon>
        <taxon>Bacilli</taxon>
        <taxon>Bacillales</taxon>
        <taxon>Thermoactinomycetaceae</taxon>
        <taxon>Desmospora</taxon>
    </lineage>
</organism>
<dbReference type="Proteomes" id="UP001185012">
    <property type="component" value="Unassembled WGS sequence"/>
</dbReference>
<dbReference type="InterPro" id="IPR007391">
    <property type="entry name" value="Vancomycin_resist_VanW"/>
</dbReference>
<dbReference type="RefSeq" id="WP_309862829.1">
    <property type="nucleotide sequence ID" value="NZ_JAVDQG010000002.1"/>
</dbReference>
<keyword evidence="3" id="KW-1185">Reference proteome</keyword>
<proteinExistence type="predicted"/>
<dbReference type="InterPro" id="IPR052913">
    <property type="entry name" value="Glycopeptide_resist_protein"/>
</dbReference>
<reference evidence="2 3" key="1">
    <citation type="submission" date="2023-07" db="EMBL/GenBank/DDBJ databases">
        <title>Genomic Encyclopedia of Type Strains, Phase IV (KMG-IV): sequencing the most valuable type-strain genomes for metagenomic binning, comparative biology and taxonomic classification.</title>
        <authorList>
            <person name="Goeker M."/>
        </authorList>
    </citation>
    <scope>NUCLEOTIDE SEQUENCE [LARGE SCALE GENOMIC DNA]</scope>
    <source>
        <strain evidence="2 3">DSM 45903</strain>
    </source>
</reference>
<dbReference type="PROSITE" id="PS51257">
    <property type="entry name" value="PROKAR_LIPOPROTEIN"/>
    <property type="match status" value="1"/>
</dbReference>
<evidence type="ECO:0000256" key="1">
    <source>
        <dbReference type="SAM" id="MobiDB-lite"/>
    </source>
</evidence>
<comment type="caution">
    <text evidence="2">The sequence shown here is derived from an EMBL/GenBank/DDBJ whole genome shotgun (WGS) entry which is preliminary data.</text>
</comment>
<name>A0ABU1IJG1_9BACL</name>
<evidence type="ECO:0000313" key="3">
    <source>
        <dbReference type="Proteomes" id="UP001185012"/>
    </source>
</evidence>
<accession>A0ABU1IJG1</accession>
<sequence>MKAIMTGWLVLIFLCGCTLQPPPPPKQAENLPPLEQVKQPASMLILTDDERRWELDLAEVGFDGVDPTTLDRGAFFRWLANHVESEVNRPPMSAHFEKRELKPHRDGRQVDRDELEGWLDHIHTHLNKVSELPIQVWKPAITTKTLLRIKEKRLGSYGTRYNPRNANRTHNILLSTRAIDHVVLAEGEVFSFNQVVGMRTPERGYKPAPVIVRGEYTEGIGGGICQTSSTLFNSVERAGLRVLQRVSHSKNVTYVPKGQDATVSWGGPDFRFQNQLNEPILVVANANRGWLVVDIYGSGDTSHRPRPTPEPPKEEPDVEKVPPKKQQPLNQEAEEYRNRPLMREELEQKQS</sequence>
<evidence type="ECO:0000313" key="2">
    <source>
        <dbReference type="EMBL" id="MDR6224893.1"/>
    </source>
</evidence>